<evidence type="ECO:0000256" key="1">
    <source>
        <dbReference type="SAM" id="Phobius"/>
    </source>
</evidence>
<keyword evidence="1" id="KW-1133">Transmembrane helix</keyword>
<proteinExistence type="predicted"/>
<feature type="transmembrane region" description="Helical" evidence="1">
    <location>
        <begin position="101"/>
        <end position="117"/>
    </location>
</feature>
<feature type="transmembrane region" description="Helical" evidence="1">
    <location>
        <begin position="61"/>
        <end position="81"/>
    </location>
</feature>
<accession>A0ABT1C4Y7</accession>
<evidence type="ECO:0000313" key="2">
    <source>
        <dbReference type="EMBL" id="MCO6049280.1"/>
    </source>
</evidence>
<feature type="transmembrane region" description="Helical" evidence="1">
    <location>
        <begin position="23"/>
        <end position="49"/>
    </location>
</feature>
<gene>
    <name evidence="2" type="ORF">NGM99_05685</name>
</gene>
<organism evidence="2 3">
    <name type="scientific">Mesorhizobium liriopis</name>
    <dbReference type="NCBI Taxonomy" id="2953882"/>
    <lineage>
        <taxon>Bacteria</taxon>
        <taxon>Pseudomonadati</taxon>
        <taxon>Pseudomonadota</taxon>
        <taxon>Alphaproteobacteria</taxon>
        <taxon>Hyphomicrobiales</taxon>
        <taxon>Phyllobacteriaceae</taxon>
        <taxon>Mesorhizobium</taxon>
    </lineage>
</organism>
<protein>
    <recommendedName>
        <fullName evidence="4">Branched-chain amino acid transport system carrier protein</fullName>
    </recommendedName>
</protein>
<dbReference type="EMBL" id="JAMXQS010000002">
    <property type="protein sequence ID" value="MCO6049280.1"/>
    <property type="molecule type" value="Genomic_DNA"/>
</dbReference>
<name>A0ABT1C4Y7_9HYPH</name>
<sequence length="138" mass="15354">YAGITIQSAVIYALNPIPLQDLWILPVLIIVYGMISVPFVAAGLAVFGLPLTQPLQRYADHWWVAIIAALWGAVSGEIVYTFIDNIIFGANWQFGTVSPQSLGPIYGVPTALAWWVFRRRGWRREEQLAEINPPSCKA</sequence>
<comment type="caution">
    <text evidence="2">The sequence shown here is derived from an EMBL/GenBank/DDBJ whole genome shotgun (WGS) entry which is preliminary data.</text>
</comment>
<feature type="non-terminal residue" evidence="2">
    <location>
        <position position="1"/>
    </location>
</feature>
<reference evidence="2 3" key="1">
    <citation type="submission" date="2022-06" db="EMBL/GenBank/DDBJ databases">
        <title>Mesorhizobium sp. strain RP14 Genome sequencing and assembly.</title>
        <authorList>
            <person name="Kim I."/>
        </authorList>
    </citation>
    <scope>NUCLEOTIDE SEQUENCE [LARGE SCALE GENOMIC DNA]</scope>
    <source>
        <strain evidence="3">RP14(2022)</strain>
    </source>
</reference>
<keyword evidence="1" id="KW-0812">Transmembrane</keyword>
<keyword evidence="1" id="KW-0472">Membrane</keyword>
<evidence type="ECO:0000313" key="3">
    <source>
        <dbReference type="Proteomes" id="UP001205906"/>
    </source>
</evidence>
<evidence type="ECO:0008006" key="4">
    <source>
        <dbReference type="Google" id="ProtNLM"/>
    </source>
</evidence>
<dbReference type="RefSeq" id="WP_252816876.1">
    <property type="nucleotide sequence ID" value="NZ_JAMXQS010000002.1"/>
</dbReference>
<keyword evidence="3" id="KW-1185">Reference proteome</keyword>
<dbReference type="Proteomes" id="UP001205906">
    <property type="component" value="Unassembled WGS sequence"/>
</dbReference>